<sequence>MEVLIGEMRRVMRAEIEQVHERIDKIENRRKEQPQITPNMRRRERVQHREARAEDEEYYRDTCGDEDD</sequence>
<feature type="region of interest" description="Disordered" evidence="1">
    <location>
        <begin position="31"/>
        <end position="68"/>
    </location>
</feature>
<dbReference type="OrthoDB" id="1702039at2759"/>
<comment type="caution">
    <text evidence="2">The sequence shown here is derived from an EMBL/GenBank/DDBJ whole genome shotgun (WGS) entry which is preliminary data.</text>
</comment>
<gene>
    <name evidence="2" type="ORF">PanWU01x14_287910</name>
</gene>
<evidence type="ECO:0000313" key="2">
    <source>
        <dbReference type="EMBL" id="PON41617.1"/>
    </source>
</evidence>
<evidence type="ECO:0000313" key="3">
    <source>
        <dbReference type="Proteomes" id="UP000237105"/>
    </source>
</evidence>
<evidence type="ECO:0000256" key="1">
    <source>
        <dbReference type="SAM" id="MobiDB-lite"/>
    </source>
</evidence>
<organism evidence="2 3">
    <name type="scientific">Parasponia andersonii</name>
    <name type="common">Sponia andersonii</name>
    <dbReference type="NCBI Taxonomy" id="3476"/>
    <lineage>
        <taxon>Eukaryota</taxon>
        <taxon>Viridiplantae</taxon>
        <taxon>Streptophyta</taxon>
        <taxon>Embryophyta</taxon>
        <taxon>Tracheophyta</taxon>
        <taxon>Spermatophyta</taxon>
        <taxon>Magnoliopsida</taxon>
        <taxon>eudicotyledons</taxon>
        <taxon>Gunneridae</taxon>
        <taxon>Pentapetalae</taxon>
        <taxon>rosids</taxon>
        <taxon>fabids</taxon>
        <taxon>Rosales</taxon>
        <taxon>Cannabaceae</taxon>
        <taxon>Parasponia</taxon>
    </lineage>
</organism>
<reference evidence="3" key="1">
    <citation type="submission" date="2016-06" db="EMBL/GenBank/DDBJ databases">
        <title>Parallel loss of symbiosis genes in relatives of nitrogen-fixing non-legume Parasponia.</title>
        <authorList>
            <person name="Van Velzen R."/>
            <person name="Holmer R."/>
            <person name="Bu F."/>
            <person name="Rutten L."/>
            <person name="Van Zeijl A."/>
            <person name="Liu W."/>
            <person name="Santuari L."/>
            <person name="Cao Q."/>
            <person name="Sharma T."/>
            <person name="Shen D."/>
            <person name="Roswanjaya Y."/>
            <person name="Wardhani T."/>
            <person name="Kalhor M.S."/>
            <person name="Jansen J."/>
            <person name="Van den Hoogen J."/>
            <person name="Gungor B."/>
            <person name="Hartog M."/>
            <person name="Hontelez J."/>
            <person name="Verver J."/>
            <person name="Yang W.-C."/>
            <person name="Schijlen E."/>
            <person name="Repin R."/>
            <person name="Schilthuizen M."/>
            <person name="Schranz E."/>
            <person name="Heidstra R."/>
            <person name="Miyata K."/>
            <person name="Fedorova E."/>
            <person name="Kohlen W."/>
            <person name="Bisseling T."/>
            <person name="Smit S."/>
            <person name="Geurts R."/>
        </authorList>
    </citation>
    <scope>NUCLEOTIDE SEQUENCE [LARGE SCALE GENOMIC DNA]</scope>
    <source>
        <strain evidence="3">cv. WU1-14</strain>
    </source>
</reference>
<keyword evidence="3" id="KW-1185">Reference proteome</keyword>
<dbReference type="AlphaFoldDB" id="A0A2P5AYK6"/>
<proteinExistence type="predicted"/>
<dbReference type="EMBL" id="JXTB01000411">
    <property type="protein sequence ID" value="PON41617.1"/>
    <property type="molecule type" value="Genomic_DNA"/>
</dbReference>
<accession>A0A2P5AYK6</accession>
<feature type="compositionally biased region" description="Basic and acidic residues" evidence="1">
    <location>
        <begin position="59"/>
        <end position="68"/>
    </location>
</feature>
<name>A0A2P5AYK6_PARAD</name>
<dbReference type="Proteomes" id="UP000237105">
    <property type="component" value="Unassembled WGS sequence"/>
</dbReference>
<protein>
    <submittedName>
        <fullName evidence="2">Uncharacterized protein</fullName>
    </submittedName>
</protein>